<dbReference type="InterPro" id="IPR012551">
    <property type="entry name" value="DUF1707_SHOCT-like"/>
</dbReference>
<sequence length="188" mass="20295">MSSVQEPASTDGLRIGNAEREDAVRVLGEHFAEGRLASDEYEQRVDGVHTATTRGELRPLFSDLPAPYPAFMVPPTLRVATVQPLPAFHPRSLAMEIPVSDRSRVVGGVLNMVVPFGTGRFYTGHYGVATGQLVVAGLFGLLGLAALLGGTLLGFVPILFGCTWSFIDGFTLIFRQDVTDGHGRRLRD</sequence>
<evidence type="ECO:0000256" key="1">
    <source>
        <dbReference type="SAM" id="Phobius"/>
    </source>
</evidence>
<keyword evidence="1" id="KW-0812">Transmembrane</keyword>
<proteinExistence type="predicted"/>
<dbReference type="RefSeq" id="WP_130348844.1">
    <property type="nucleotide sequence ID" value="NZ_SGWQ01000020.1"/>
</dbReference>
<dbReference type="AlphaFoldDB" id="A0A4Q7KEA1"/>
<gene>
    <name evidence="3" type="ORF">EV193_12025</name>
</gene>
<accession>A0A4Q7KEA1</accession>
<feature type="transmembrane region" description="Helical" evidence="1">
    <location>
        <begin position="154"/>
        <end position="174"/>
    </location>
</feature>
<dbReference type="Proteomes" id="UP000294257">
    <property type="component" value="Unassembled WGS sequence"/>
</dbReference>
<feature type="domain" description="DUF1707" evidence="2">
    <location>
        <begin position="13"/>
        <end position="65"/>
    </location>
</feature>
<evidence type="ECO:0000259" key="2">
    <source>
        <dbReference type="Pfam" id="PF08044"/>
    </source>
</evidence>
<comment type="caution">
    <text evidence="3">The sequence shown here is derived from an EMBL/GenBank/DDBJ whole genome shotgun (WGS) entry which is preliminary data.</text>
</comment>
<feature type="transmembrane region" description="Helical" evidence="1">
    <location>
        <begin position="126"/>
        <end position="148"/>
    </location>
</feature>
<organism evidence="3 4">
    <name type="scientific">Herbihabitans rhizosphaerae</name>
    <dbReference type="NCBI Taxonomy" id="1872711"/>
    <lineage>
        <taxon>Bacteria</taxon>
        <taxon>Bacillati</taxon>
        <taxon>Actinomycetota</taxon>
        <taxon>Actinomycetes</taxon>
        <taxon>Pseudonocardiales</taxon>
        <taxon>Pseudonocardiaceae</taxon>
        <taxon>Herbihabitans</taxon>
    </lineage>
</organism>
<protein>
    <submittedName>
        <fullName evidence="3">Uncharacterized protein DUF1707</fullName>
    </submittedName>
</protein>
<evidence type="ECO:0000313" key="4">
    <source>
        <dbReference type="Proteomes" id="UP000294257"/>
    </source>
</evidence>
<keyword evidence="4" id="KW-1185">Reference proteome</keyword>
<evidence type="ECO:0000313" key="3">
    <source>
        <dbReference type="EMBL" id="RZS29540.1"/>
    </source>
</evidence>
<dbReference type="OrthoDB" id="2004788at2"/>
<name>A0A4Q7KEA1_9PSEU</name>
<keyword evidence="1" id="KW-0472">Membrane</keyword>
<keyword evidence="1" id="KW-1133">Transmembrane helix</keyword>
<reference evidence="3 4" key="1">
    <citation type="submission" date="2019-02" db="EMBL/GenBank/DDBJ databases">
        <title>Genomic Encyclopedia of Type Strains, Phase IV (KMG-IV): sequencing the most valuable type-strain genomes for metagenomic binning, comparative biology and taxonomic classification.</title>
        <authorList>
            <person name="Goeker M."/>
        </authorList>
    </citation>
    <scope>NUCLEOTIDE SEQUENCE [LARGE SCALE GENOMIC DNA]</scope>
    <source>
        <strain evidence="3 4">DSM 101727</strain>
    </source>
</reference>
<dbReference type="PANTHER" id="PTHR40763">
    <property type="entry name" value="MEMBRANE PROTEIN-RELATED"/>
    <property type="match status" value="1"/>
</dbReference>
<dbReference type="PANTHER" id="PTHR40763:SF4">
    <property type="entry name" value="DUF1707 DOMAIN-CONTAINING PROTEIN"/>
    <property type="match status" value="1"/>
</dbReference>
<dbReference type="Pfam" id="PF08044">
    <property type="entry name" value="DUF1707"/>
    <property type="match status" value="1"/>
</dbReference>
<dbReference type="EMBL" id="SGWQ01000020">
    <property type="protein sequence ID" value="RZS29540.1"/>
    <property type="molecule type" value="Genomic_DNA"/>
</dbReference>